<dbReference type="GO" id="GO:0005763">
    <property type="term" value="C:mitochondrial small ribosomal subunit"/>
    <property type="evidence" value="ECO:0007669"/>
    <property type="project" value="TreeGrafter"/>
</dbReference>
<dbReference type="InterPro" id="IPR023035">
    <property type="entry name" value="Ribosomal_uS9_bac/plastid"/>
</dbReference>
<sequence>MEGVAIWRTGMRRAVATCQHQQQSSAQRCIAQHQRRFFASPTQSHSRPQGQDEIKAAPQIDFQDDRDQFARPRSQILPNSRQSRSRGPNNNASRAANNTTRAGGRGGRGAAAGGSSPRPDTRPNLAHLRIIPASPSYFTATPKYTDDLLLLSALQRRHQLLPVLPPGHAPRVAWKTIDQYKTELAEPVRAKMYGILVQLLKRLNYIHPALMPDEVRRALDSFKREVQPHLNVPKPIQVSEYGVAVAAGRRKSSTATVHLVEGTGQCLINGKSLSEYFGRLHDRESAVWALKATARLDKYNVWATTEGGGTTGQAEAVMLGVGRALLAHEPDLKMAVRRAGAITRNPKRVERKKPGKLKARKMPAWVKRCGCRKEMKFVRCAERLAEGKNTKCRRIEKQRAEDSPDYCSRHLVYVDAQKKFYDRDGNEAEEAEEEREEGEGGARGG</sequence>
<dbReference type="PANTHER" id="PTHR21569">
    <property type="entry name" value="RIBOSOMAL PROTEIN S9"/>
    <property type="match status" value="1"/>
</dbReference>
<reference evidence="8 9" key="1">
    <citation type="journal article" date="2018" name="BMC Genomics">
        <title>Genomic evidence for intraspecific hybridization in a clonal and extremely halotolerant yeast.</title>
        <authorList>
            <person name="Gostincar C."/>
            <person name="Stajich J.E."/>
            <person name="Zupancic J."/>
            <person name="Zalar P."/>
            <person name="Gunde-Cimerman N."/>
        </authorList>
    </citation>
    <scope>NUCLEOTIDE SEQUENCE [LARGE SCALE GENOMIC DNA]</scope>
    <source>
        <strain evidence="8 9">EXF-171</strain>
    </source>
</reference>
<dbReference type="Pfam" id="PF00380">
    <property type="entry name" value="Ribosomal_S9"/>
    <property type="match status" value="1"/>
</dbReference>
<feature type="region of interest" description="Disordered" evidence="7">
    <location>
        <begin position="72"/>
        <end position="124"/>
    </location>
</feature>
<evidence type="ECO:0000313" key="8">
    <source>
        <dbReference type="EMBL" id="RMZ18306.1"/>
    </source>
</evidence>
<evidence type="ECO:0000256" key="1">
    <source>
        <dbReference type="ARBA" id="ARBA00005251"/>
    </source>
</evidence>
<evidence type="ECO:0000256" key="7">
    <source>
        <dbReference type="SAM" id="MobiDB-lite"/>
    </source>
</evidence>
<keyword evidence="2 6" id="KW-0689">Ribosomal protein</keyword>
<keyword evidence="3 6" id="KW-0687">Ribonucleoprotein</keyword>
<evidence type="ECO:0000256" key="4">
    <source>
        <dbReference type="ARBA" id="ARBA00039318"/>
    </source>
</evidence>
<evidence type="ECO:0000256" key="3">
    <source>
        <dbReference type="ARBA" id="ARBA00023274"/>
    </source>
</evidence>
<proteinExistence type="inferred from homology"/>
<evidence type="ECO:0000256" key="5">
    <source>
        <dbReference type="ARBA" id="ARBA00042623"/>
    </source>
</evidence>
<evidence type="ECO:0000313" key="9">
    <source>
        <dbReference type="Proteomes" id="UP000281468"/>
    </source>
</evidence>
<dbReference type="PROSITE" id="PS00360">
    <property type="entry name" value="RIBOSOMAL_S9"/>
    <property type="match status" value="1"/>
</dbReference>
<organism evidence="8 9">
    <name type="scientific">Hortaea werneckii</name>
    <name type="common">Black yeast</name>
    <name type="synonym">Cladosporium werneckii</name>
    <dbReference type="NCBI Taxonomy" id="91943"/>
    <lineage>
        <taxon>Eukaryota</taxon>
        <taxon>Fungi</taxon>
        <taxon>Dikarya</taxon>
        <taxon>Ascomycota</taxon>
        <taxon>Pezizomycotina</taxon>
        <taxon>Dothideomycetes</taxon>
        <taxon>Dothideomycetidae</taxon>
        <taxon>Mycosphaerellales</taxon>
        <taxon>Teratosphaeriaceae</taxon>
        <taxon>Hortaea</taxon>
    </lineage>
</organism>
<feature type="compositionally biased region" description="Gly residues" evidence="7">
    <location>
        <begin position="103"/>
        <end position="112"/>
    </location>
</feature>
<dbReference type="EMBL" id="QWIQ01000005">
    <property type="protein sequence ID" value="RMZ18306.1"/>
    <property type="molecule type" value="Genomic_DNA"/>
</dbReference>
<protein>
    <recommendedName>
        <fullName evidence="4">Small ribosomal subunit protein uS9m</fullName>
    </recommendedName>
    <alternativeName>
        <fullName evidence="5">37S ribosomal protein S9, mitochondrial</fullName>
    </alternativeName>
</protein>
<dbReference type="Proteomes" id="UP000281468">
    <property type="component" value="Unassembled WGS sequence"/>
</dbReference>
<dbReference type="GO" id="GO:0003735">
    <property type="term" value="F:structural constituent of ribosome"/>
    <property type="evidence" value="ECO:0007669"/>
    <property type="project" value="InterPro"/>
</dbReference>
<dbReference type="InterPro" id="IPR000754">
    <property type="entry name" value="Ribosomal_uS9"/>
</dbReference>
<dbReference type="Gene3D" id="3.30.230.10">
    <property type="match status" value="1"/>
</dbReference>
<dbReference type="InterPro" id="IPR020568">
    <property type="entry name" value="Ribosomal_Su5_D2-typ_SF"/>
</dbReference>
<dbReference type="AlphaFoldDB" id="A0A3M7HZ02"/>
<gene>
    <name evidence="8" type="ORF">D0862_00464</name>
</gene>
<dbReference type="InterPro" id="IPR020574">
    <property type="entry name" value="Ribosomal_uS9_CS"/>
</dbReference>
<feature type="compositionally biased region" description="Low complexity" evidence="7">
    <location>
        <begin position="85"/>
        <end position="102"/>
    </location>
</feature>
<dbReference type="InterPro" id="IPR014721">
    <property type="entry name" value="Ribsml_uS5_D2-typ_fold_subgr"/>
</dbReference>
<accession>A0A3M7HZ02</accession>
<name>A0A3M7HZ02_HORWE</name>
<dbReference type="FunFam" id="3.30.230.10:FF:000001">
    <property type="entry name" value="30S ribosomal protein S9"/>
    <property type="match status" value="1"/>
</dbReference>
<dbReference type="PANTHER" id="PTHR21569:SF1">
    <property type="entry name" value="SMALL RIBOSOMAL SUBUNIT PROTEIN US9M"/>
    <property type="match status" value="1"/>
</dbReference>
<feature type="region of interest" description="Disordered" evidence="7">
    <location>
        <begin position="422"/>
        <end position="445"/>
    </location>
</feature>
<dbReference type="VEuPathDB" id="FungiDB:BTJ68_06902"/>
<feature type="compositionally biased region" description="Acidic residues" evidence="7">
    <location>
        <begin position="427"/>
        <end position="439"/>
    </location>
</feature>
<evidence type="ECO:0000256" key="2">
    <source>
        <dbReference type="ARBA" id="ARBA00022980"/>
    </source>
</evidence>
<comment type="caution">
    <text evidence="8">The sequence shown here is derived from an EMBL/GenBank/DDBJ whole genome shotgun (WGS) entry which is preliminary data.</text>
</comment>
<comment type="similarity">
    <text evidence="1 6">Belongs to the universal ribosomal protein uS9 family.</text>
</comment>
<dbReference type="NCBIfam" id="NF001099">
    <property type="entry name" value="PRK00132.1"/>
    <property type="match status" value="1"/>
</dbReference>
<dbReference type="GO" id="GO:0003723">
    <property type="term" value="F:RNA binding"/>
    <property type="evidence" value="ECO:0007669"/>
    <property type="project" value="TreeGrafter"/>
</dbReference>
<dbReference type="GO" id="GO:0006412">
    <property type="term" value="P:translation"/>
    <property type="evidence" value="ECO:0007669"/>
    <property type="project" value="InterPro"/>
</dbReference>
<evidence type="ECO:0000256" key="6">
    <source>
        <dbReference type="RuleBase" id="RU003815"/>
    </source>
</evidence>
<dbReference type="SUPFAM" id="SSF54211">
    <property type="entry name" value="Ribosomal protein S5 domain 2-like"/>
    <property type="match status" value="1"/>
</dbReference>